<dbReference type="Proteomes" id="UP000000238">
    <property type="component" value="Chromosome"/>
</dbReference>
<protein>
    <recommendedName>
        <fullName evidence="5">Tail tape measure protein</fullName>
    </recommendedName>
</protein>
<evidence type="ECO:0000256" key="2">
    <source>
        <dbReference type="SAM" id="MobiDB-lite"/>
    </source>
</evidence>
<dbReference type="AlphaFoldDB" id="Q2SDM9"/>
<evidence type="ECO:0000313" key="4">
    <source>
        <dbReference type="Proteomes" id="UP000000238"/>
    </source>
</evidence>
<feature type="compositionally biased region" description="Gly residues" evidence="2">
    <location>
        <begin position="537"/>
        <end position="547"/>
    </location>
</feature>
<proteinExistence type="predicted"/>
<dbReference type="KEGG" id="hch:HCH_04545"/>
<feature type="coiled-coil region" evidence="1">
    <location>
        <begin position="349"/>
        <end position="405"/>
    </location>
</feature>
<dbReference type="HOGENOM" id="CLU_439899_0_0_6"/>
<dbReference type="RefSeq" id="WP_011398312.1">
    <property type="nucleotide sequence ID" value="NC_007645.1"/>
</dbReference>
<reference evidence="3 4" key="1">
    <citation type="journal article" date="2005" name="Nucleic Acids Res.">
        <title>Genomic blueprint of Hahella chejuensis, a marine microbe producing an algicidal agent.</title>
        <authorList>
            <person name="Jeong H."/>
            <person name="Yim J.H."/>
            <person name="Lee C."/>
            <person name="Choi S.-H."/>
            <person name="Park Y.K."/>
            <person name="Yoon S.H."/>
            <person name="Hur C.-G."/>
            <person name="Kang H.-Y."/>
            <person name="Kim D."/>
            <person name="Lee H.H."/>
            <person name="Park K.H."/>
            <person name="Park S.-H."/>
            <person name="Park H.-S."/>
            <person name="Lee H.K."/>
            <person name="Oh T.K."/>
            <person name="Kim J.F."/>
        </authorList>
    </citation>
    <scope>NUCLEOTIDE SEQUENCE [LARGE SCALE GENOMIC DNA]</scope>
    <source>
        <strain evidence="3 4">KCTC 2396</strain>
    </source>
</reference>
<dbReference type="OrthoDB" id="8019720at2"/>
<dbReference type="STRING" id="349521.HCH_04545"/>
<organism evidence="3 4">
    <name type="scientific">Hahella chejuensis (strain KCTC 2396)</name>
    <dbReference type="NCBI Taxonomy" id="349521"/>
    <lineage>
        <taxon>Bacteria</taxon>
        <taxon>Pseudomonadati</taxon>
        <taxon>Pseudomonadota</taxon>
        <taxon>Gammaproteobacteria</taxon>
        <taxon>Oceanospirillales</taxon>
        <taxon>Hahellaceae</taxon>
        <taxon>Hahella</taxon>
    </lineage>
</organism>
<evidence type="ECO:0000256" key="1">
    <source>
        <dbReference type="SAM" id="Coils"/>
    </source>
</evidence>
<keyword evidence="4" id="KW-1185">Reference proteome</keyword>
<evidence type="ECO:0000313" key="3">
    <source>
        <dbReference type="EMBL" id="ABC31245.1"/>
    </source>
</evidence>
<dbReference type="EMBL" id="CP000155">
    <property type="protein sequence ID" value="ABC31245.1"/>
    <property type="molecule type" value="Genomic_DNA"/>
</dbReference>
<evidence type="ECO:0008006" key="5">
    <source>
        <dbReference type="Google" id="ProtNLM"/>
    </source>
</evidence>
<gene>
    <name evidence="3" type="ordered locus">HCH_04545</name>
</gene>
<feature type="region of interest" description="Disordered" evidence="2">
    <location>
        <begin position="537"/>
        <end position="567"/>
    </location>
</feature>
<name>Q2SDM9_HAHCH</name>
<sequence length="621" mass="65321">MSQEMIGALSIDLRLATAKVEDGLKSVNTHLERTASAANNAGKMFSVLTTIATAGVFGGVIKGSLDAANHLGDLSVRLGVSVEGLSRLAYAAQLSGVAAGTLETGLQRMTRRIAEAAAGSGEAIGAIKALGLSAQKLQQLRPEQQFEVLADALAEVPAKSDRVRLAMKLLDSEGVALLQTMEGGSAAIRAMGEESDRTGNTISTSFATQATAANAAIIKMNAALTGMTNNMAVALGPTIERVAHFMGDVLPEAAKLGGQAVRLLAAGALEVSASVIEFIRVGTYYLGKLSDDVAKVDAELYAMQENLRGATGDIFAEMEGANRETEKFKVTLGESVVTLQDYQGVTATVADNLQRVKAAQEEANAALQRQNEIRGNVESIRESLLTEEEAERESYQRRRDMLQEALDEKLLTQTQHMELLGELSAQHQATLTEIEEREKGRRKALAEAEHQERVSVMTGMLGNLSTLMDTKSKKLFEIGKKAAIANALVSGYEAAVHSYNKGAQIGGPIVGAAFAATSVIATAVQIQKLKSQKFGGGGTVSAGGGGAPPNTYQPPQPTIPSGPASGKGEGAQIIFQFNGAVNGDPYLIADAIAPHLRDIVSKKDIVIVEANSRNGQQLRGL</sequence>
<dbReference type="eggNOG" id="COG5283">
    <property type="taxonomic scope" value="Bacteria"/>
</dbReference>
<accession>Q2SDM9</accession>
<keyword evidence="1" id="KW-0175">Coiled coil</keyword>
<feature type="compositionally biased region" description="Pro residues" evidence="2">
    <location>
        <begin position="551"/>
        <end position="560"/>
    </location>
</feature>